<evidence type="ECO:0000256" key="1">
    <source>
        <dbReference type="SAM" id="MobiDB-lite"/>
    </source>
</evidence>
<organism evidence="2 3">
    <name type="scientific">Neotoma lepida</name>
    <name type="common">Desert woodrat</name>
    <dbReference type="NCBI Taxonomy" id="56216"/>
    <lineage>
        <taxon>Eukaryota</taxon>
        <taxon>Metazoa</taxon>
        <taxon>Chordata</taxon>
        <taxon>Craniata</taxon>
        <taxon>Vertebrata</taxon>
        <taxon>Euteleostomi</taxon>
        <taxon>Mammalia</taxon>
        <taxon>Eutheria</taxon>
        <taxon>Euarchontoglires</taxon>
        <taxon>Glires</taxon>
        <taxon>Rodentia</taxon>
        <taxon>Myomorpha</taxon>
        <taxon>Muroidea</taxon>
        <taxon>Cricetidae</taxon>
        <taxon>Neotominae</taxon>
        <taxon>Neotoma</taxon>
    </lineage>
</organism>
<gene>
    <name evidence="2" type="ORF">A6R68_11699</name>
</gene>
<dbReference type="InterPro" id="IPR052013">
    <property type="entry name" value="Mouse_KLRs"/>
</dbReference>
<feature type="region of interest" description="Disordered" evidence="1">
    <location>
        <begin position="1"/>
        <end position="40"/>
    </location>
</feature>
<dbReference type="InterPro" id="IPR016186">
    <property type="entry name" value="C-type_lectin-like/link_sf"/>
</dbReference>
<dbReference type="PANTHER" id="PTHR46329:SF1">
    <property type="entry name" value="KILLER CELL LECTIN-LIKE RECEPTOR 2"/>
    <property type="match status" value="1"/>
</dbReference>
<evidence type="ECO:0000313" key="3">
    <source>
        <dbReference type="Proteomes" id="UP000092124"/>
    </source>
</evidence>
<dbReference type="InterPro" id="IPR016187">
    <property type="entry name" value="CTDL_fold"/>
</dbReference>
<dbReference type="STRING" id="56216.A0A1A6FUC3"/>
<reference evidence="2 3" key="1">
    <citation type="submission" date="2016-06" db="EMBL/GenBank/DDBJ databases">
        <title>The Draft Genome Sequence and Annotation of the Desert Woodrat Neotoma lepida.</title>
        <authorList>
            <person name="Campbell M."/>
            <person name="Oakeson K.F."/>
            <person name="Yandell M."/>
            <person name="Halpert J.R."/>
            <person name="Dearing D."/>
        </authorList>
    </citation>
    <scope>NUCLEOTIDE SEQUENCE [LARGE SCALE GENOMIC DNA]</scope>
    <source>
        <strain evidence="2">417</strain>
        <tissue evidence="2">Liver</tissue>
    </source>
</reference>
<evidence type="ECO:0000313" key="2">
    <source>
        <dbReference type="EMBL" id="OBS57174.1"/>
    </source>
</evidence>
<sequence length="86" mass="9886">MSDEEITYTTVRFHKSSSKLENQGKSDETQGPRGASHRGTHVEGHWFCRGIKCYFIMDNKQQWSGCKQTCLDCNLSLLKIDDDDEL</sequence>
<name>A0A1A6FUC3_NEOLE</name>
<dbReference type="EMBL" id="LZPO01117372">
    <property type="protein sequence ID" value="OBS57174.1"/>
    <property type="molecule type" value="Genomic_DNA"/>
</dbReference>
<proteinExistence type="predicted"/>
<evidence type="ECO:0008006" key="4">
    <source>
        <dbReference type="Google" id="ProtNLM"/>
    </source>
</evidence>
<dbReference type="OrthoDB" id="2142683at2759"/>
<dbReference type="Proteomes" id="UP000092124">
    <property type="component" value="Unassembled WGS sequence"/>
</dbReference>
<protein>
    <recommendedName>
        <fullName evidence="4">Ly49-like N-terminal domain-containing protein</fullName>
    </recommendedName>
</protein>
<accession>A0A1A6FUC3</accession>
<feature type="non-terminal residue" evidence="2">
    <location>
        <position position="86"/>
    </location>
</feature>
<dbReference type="Gene3D" id="3.10.100.10">
    <property type="entry name" value="Mannose-Binding Protein A, subunit A"/>
    <property type="match status" value="1"/>
</dbReference>
<dbReference type="PANTHER" id="PTHR46329">
    <property type="entry name" value="KILLER CELL LECTIN-LIKE RECEPTOR 2"/>
    <property type="match status" value="1"/>
</dbReference>
<dbReference type="AlphaFoldDB" id="A0A1A6FUC3"/>
<keyword evidence="3" id="KW-1185">Reference proteome</keyword>
<comment type="caution">
    <text evidence="2">The sequence shown here is derived from an EMBL/GenBank/DDBJ whole genome shotgun (WGS) entry which is preliminary data.</text>
</comment>
<dbReference type="SUPFAM" id="SSF56436">
    <property type="entry name" value="C-type lectin-like"/>
    <property type="match status" value="1"/>
</dbReference>